<evidence type="ECO:0000313" key="3">
    <source>
        <dbReference type="Proteomes" id="UP000623129"/>
    </source>
</evidence>
<dbReference type="EMBL" id="SWLB01000018">
    <property type="protein sequence ID" value="KAF3326451.1"/>
    <property type="molecule type" value="Genomic_DNA"/>
</dbReference>
<name>A0A833QX90_9POAL</name>
<feature type="compositionally biased region" description="Low complexity" evidence="1">
    <location>
        <begin position="36"/>
        <end position="69"/>
    </location>
</feature>
<feature type="compositionally biased region" description="Basic residues" evidence="1">
    <location>
        <begin position="112"/>
        <end position="123"/>
    </location>
</feature>
<reference evidence="2" key="1">
    <citation type="submission" date="2020-01" db="EMBL/GenBank/DDBJ databases">
        <title>Genome sequence of Kobresia littledalei, the first chromosome-level genome in the family Cyperaceae.</title>
        <authorList>
            <person name="Qu G."/>
        </authorList>
    </citation>
    <scope>NUCLEOTIDE SEQUENCE</scope>
    <source>
        <strain evidence="2">C.B.Clarke</strain>
        <tissue evidence="2">Leaf</tissue>
    </source>
</reference>
<organism evidence="2 3">
    <name type="scientific">Carex littledalei</name>
    <dbReference type="NCBI Taxonomy" id="544730"/>
    <lineage>
        <taxon>Eukaryota</taxon>
        <taxon>Viridiplantae</taxon>
        <taxon>Streptophyta</taxon>
        <taxon>Embryophyta</taxon>
        <taxon>Tracheophyta</taxon>
        <taxon>Spermatophyta</taxon>
        <taxon>Magnoliopsida</taxon>
        <taxon>Liliopsida</taxon>
        <taxon>Poales</taxon>
        <taxon>Cyperaceae</taxon>
        <taxon>Cyperoideae</taxon>
        <taxon>Cariceae</taxon>
        <taxon>Carex</taxon>
        <taxon>Carex subgen. Euthyceras</taxon>
    </lineage>
</organism>
<dbReference type="PANTHER" id="PTHR34046">
    <property type="entry name" value="OS06G0218800 PROTEIN"/>
    <property type="match status" value="1"/>
</dbReference>
<keyword evidence="3" id="KW-1185">Reference proteome</keyword>
<proteinExistence type="predicted"/>
<evidence type="ECO:0000256" key="1">
    <source>
        <dbReference type="SAM" id="MobiDB-lite"/>
    </source>
</evidence>
<feature type="region of interest" description="Disordered" evidence="1">
    <location>
        <begin position="36"/>
        <end position="160"/>
    </location>
</feature>
<dbReference type="PANTHER" id="PTHR34046:SF19">
    <property type="entry name" value="RAPIDLY ELICITED PROTEIN, PUTATIVE-RELATED"/>
    <property type="match status" value="1"/>
</dbReference>
<feature type="compositionally biased region" description="Basic and acidic residues" evidence="1">
    <location>
        <begin position="102"/>
        <end position="111"/>
    </location>
</feature>
<dbReference type="OrthoDB" id="688136at2759"/>
<dbReference type="Pfam" id="PF05340">
    <property type="entry name" value="DUF740"/>
    <property type="match status" value="1"/>
</dbReference>
<feature type="compositionally biased region" description="Basic and acidic residues" evidence="1">
    <location>
        <begin position="136"/>
        <end position="150"/>
    </location>
</feature>
<protein>
    <submittedName>
        <fullName evidence="2">Uncharacterized protein</fullName>
    </submittedName>
</protein>
<evidence type="ECO:0000313" key="2">
    <source>
        <dbReference type="EMBL" id="KAF3326451.1"/>
    </source>
</evidence>
<sequence>MKKSEWEDRCKIHPEHRLSKGVCPFCLRERLAHFSASSTTNTTHASSSSRISPNSTNSNRSPGAAGAASSPPPLPPVIPTKDSSVKSSDIFQKSRSLALDVDNEKEATGQKHKDKIKKKKKKIERFFSKIIHGPSKKGEGHDLHHSRTMKESSAPKWVPF</sequence>
<dbReference type="AlphaFoldDB" id="A0A833QX90"/>
<dbReference type="InterPro" id="IPR008004">
    <property type="entry name" value="OCTOPUS-like"/>
</dbReference>
<comment type="caution">
    <text evidence="2">The sequence shown here is derived from an EMBL/GenBank/DDBJ whole genome shotgun (WGS) entry which is preliminary data.</text>
</comment>
<accession>A0A833QX90</accession>
<feature type="compositionally biased region" description="Polar residues" evidence="1">
    <location>
        <begin position="81"/>
        <end position="95"/>
    </location>
</feature>
<dbReference type="Proteomes" id="UP000623129">
    <property type="component" value="Unassembled WGS sequence"/>
</dbReference>
<gene>
    <name evidence="2" type="ORF">FCM35_KLT08081</name>
</gene>